<dbReference type="PROSITE" id="PS00452">
    <property type="entry name" value="GUANYLATE_CYCLASE_1"/>
    <property type="match status" value="1"/>
</dbReference>
<keyword evidence="4" id="KW-1133">Transmembrane helix</keyword>
<dbReference type="SUPFAM" id="SSF55073">
    <property type="entry name" value="Nucleotide cyclase"/>
    <property type="match status" value="1"/>
</dbReference>
<dbReference type="PANTHER" id="PTHR11920">
    <property type="entry name" value="GUANYLYL CYCLASE"/>
    <property type="match status" value="1"/>
</dbReference>
<feature type="domain" description="Guanylate cyclase" evidence="9">
    <location>
        <begin position="482"/>
        <end position="609"/>
    </location>
</feature>
<dbReference type="InterPro" id="IPR029787">
    <property type="entry name" value="Nucleotide_cyclase"/>
</dbReference>
<dbReference type="InterPro" id="IPR050401">
    <property type="entry name" value="Cyclic_nucleotide_synthase"/>
</dbReference>
<dbReference type="InterPro" id="IPR001054">
    <property type="entry name" value="A/G_cyclase"/>
</dbReference>
<dbReference type="NCBIfam" id="TIGR00229">
    <property type="entry name" value="sensory_box"/>
    <property type="match status" value="1"/>
</dbReference>
<keyword evidence="5" id="KW-0472">Membrane</keyword>
<dbReference type="SUPFAM" id="SSF55785">
    <property type="entry name" value="PYP-like sensor domain (PAS domain)"/>
    <property type="match status" value="2"/>
</dbReference>
<gene>
    <name evidence="10" type="ORF">NEA10_07040</name>
</gene>
<evidence type="ECO:0000256" key="4">
    <source>
        <dbReference type="ARBA" id="ARBA00022989"/>
    </source>
</evidence>
<evidence type="ECO:0000259" key="9">
    <source>
        <dbReference type="PROSITE" id="PS50125"/>
    </source>
</evidence>
<evidence type="ECO:0000256" key="7">
    <source>
        <dbReference type="RuleBase" id="RU000405"/>
    </source>
</evidence>
<dbReference type="PROSITE" id="PS50125">
    <property type="entry name" value="GUANYLATE_CYCLASE_2"/>
    <property type="match status" value="1"/>
</dbReference>
<name>A0ABY5AUQ8_9CYAN</name>
<dbReference type="InterPro" id="IPR029016">
    <property type="entry name" value="GAF-like_dom_sf"/>
</dbReference>
<dbReference type="Gene3D" id="3.30.450.40">
    <property type="match status" value="1"/>
</dbReference>
<keyword evidence="2" id="KW-0812">Transmembrane</keyword>
<comment type="subcellular location">
    <subcellularLocation>
        <location evidence="1">Membrane</location>
    </subcellularLocation>
</comment>
<dbReference type="SMART" id="SM00091">
    <property type="entry name" value="PAS"/>
    <property type="match status" value="2"/>
</dbReference>
<comment type="similarity">
    <text evidence="7">Belongs to the adenylyl cyclase class-4/guanylyl cyclase family.</text>
</comment>
<dbReference type="InterPro" id="IPR035965">
    <property type="entry name" value="PAS-like_dom_sf"/>
</dbReference>
<organism evidence="10 11">
    <name type="scientific">Phormidium yuhuli AB48</name>
    <dbReference type="NCBI Taxonomy" id="2940671"/>
    <lineage>
        <taxon>Bacteria</taxon>
        <taxon>Bacillati</taxon>
        <taxon>Cyanobacteriota</taxon>
        <taxon>Cyanophyceae</taxon>
        <taxon>Oscillatoriophycideae</taxon>
        <taxon>Oscillatoriales</taxon>
        <taxon>Oscillatoriaceae</taxon>
        <taxon>Phormidium</taxon>
        <taxon>Phormidium yuhuli</taxon>
    </lineage>
</organism>
<dbReference type="InterPro" id="IPR000014">
    <property type="entry name" value="PAS"/>
</dbReference>
<dbReference type="CDD" id="cd07302">
    <property type="entry name" value="CHD"/>
    <property type="match status" value="1"/>
</dbReference>
<dbReference type="RefSeq" id="WP_252664621.1">
    <property type="nucleotide sequence ID" value="NZ_CP098611.1"/>
</dbReference>
<dbReference type="Proteomes" id="UP001056708">
    <property type="component" value="Chromosome"/>
</dbReference>
<reference evidence="10" key="1">
    <citation type="submission" date="2022-06" db="EMBL/GenBank/DDBJ databases">
        <title>Genome sequence of Phormidium yuhuli AB48 isolated from an industrial photobioreactor environment.</title>
        <authorList>
            <person name="Qiu Y."/>
            <person name="Noonan A.J.C."/>
            <person name="Dofher K."/>
            <person name="Koch M."/>
            <person name="Kieft B."/>
            <person name="Lin X."/>
            <person name="Ziels R.M."/>
            <person name="Hallam S.J."/>
        </authorList>
    </citation>
    <scope>NUCLEOTIDE SEQUENCE</scope>
    <source>
        <strain evidence="10">AB48</strain>
    </source>
</reference>
<dbReference type="Gene3D" id="3.30.450.20">
    <property type="entry name" value="PAS domain"/>
    <property type="match status" value="2"/>
</dbReference>
<evidence type="ECO:0000256" key="3">
    <source>
        <dbReference type="ARBA" id="ARBA00022741"/>
    </source>
</evidence>
<evidence type="ECO:0000313" key="11">
    <source>
        <dbReference type="Proteomes" id="UP001056708"/>
    </source>
</evidence>
<evidence type="ECO:0000259" key="8">
    <source>
        <dbReference type="PROSITE" id="PS50112"/>
    </source>
</evidence>
<dbReference type="CDD" id="cd00130">
    <property type="entry name" value="PAS"/>
    <property type="match status" value="1"/>
</dbReference>
<dbReference type="Gene3D" id="3.30.70.1230">
    <property type="entry name" value="Nucleotide cyclase"/>
    <property type="match status" value="1"/>
</dbReference>
<evidence type="ECO:0000256" key="6">
    <source>
        <dbReference type="ARBA" id="ARBA00023239"/>
    </source>
</evidence>
<evidence type="ECO:0000256" key="1">
    <source>
        <dbReference type="ARBA" id="ARBA00004370"/>
    </source>
</evidence>
<protein>
    <submittedName>
        <fullName evidence="10">PAS domain S-box protein</fullName>
    </submittedName>
</protein>
<dbReference type="PROSITE" id="PS50112">
    <property type="entry name" value="PAS"/>
    <property type="match status" value="1"/>
</dbReference>
<dbReference type="PANTHER" id="PTHR11920:SF335">
    <property type="entry name" value="GUANYLATE CYCLASE"/>
    <property type="match status" value="1"/>
</dbReference>
<proteinExistence type="inferred from homology"/>
<dbReference type="Pfam" id="PF00211">
    <property type="entry name" value="Guanylate_cyc"/>
    <property type="match status" value="1"/>
</dbReference>
<sequence>MSRPLLQLSLLPHLDYIVIDGQSRILDTSANVEEIVGMGADLAVGQDIFELLPELFGLEAVMDLIRDGVNPYFELKAITRSLESHSTPGYWDLYILPDNSPQTSQGLLLLFENVTDRMGLEQTLVQASNDLTLTVNKLSSSEAHIEQILRSMPDSLFVTSLSGKILKVNQVALDLLGYDESELLQSSLSDLIVDKSVDIVDNQRFLCEETGEIIRQFELILEGKNNQQAIISFTCSMFASDSSGDSHGYNDKEQRLIYIGRDVTKKHLAERRLIAHNTVTQVLSQAQGFVDALPKLLQGLGEGLAWDVCEFWQPIPAHNSTEAEADPELRCIDLWIRPHLEGNPWTDLSFRYGCQWVQESWVQQQSLWRSTLDDGVSRRQPEAKQMGLSTGLFCPLTIGEDCLGILTLFCKRSLPRDEELVQMMATASNQIGQFFQRKLAEEALKLEQRKTERLLLNILPSSIANQLKDAPATIAEQYESVTILFADIVGFTKLSSQISATELVKLLNYIFSAFDQLTEHYELEKIKTIGDAYMAAGGLPITRLDHAEAIADMALDMQQVITELNRQAGSRLDIRIGIHSGPVVAGVIGLKKFVYDLWGDTVNTASRMESHGLAGKIQVSQATYDLLKRRFVLTQRGSLAIKGKGQMTTYLLIGRRQSKKQKTARSLPPILQGNQEIADLIRQKLQQQ</sequence>
<dbReference type="InterPro" id="IPR018297">
    <property type="entry name" value="A/G_cyclase_CS"/>
</dbReference>
<keyword evidence="11" id="KW-1185">Reference proteome</keyword>
<evidence type="ECO:0000313" key="10">
    <source>
        <dbReference type="EMBL" id="USR92466.1"/>
    </source>
</evidence>
<feature type="domain" description="PAS" evidence="8">
    <location>
        <begin position="141"/>
        <end position="192"/>
    </location>
</feature>
<evidence type="ECO:0000256" key="2">
    <source>
        <dbReference type="ARBA" id="ARBA00022692"/>
    </source>
</evidence>
<dbReference type="InterPro" id="IPR013767">
    <property type="entry name" value="PAS_fold"/>
</dbReference>
<evidence type="ECO:0000256" key="5">
    <source>
        <dbReference type="ARBA" id="ARBA00023136"/>
    </source>
</evidence>
<keyword evidence="6 7" id="KW-0456">Lyase</keyword>
<accession>A0ABY5AUQ8</accession>
<dbReference type="EMBL" id="CP098611">
    <property type="protein sequence ID" value="USR92466.1"/>
    <property type="molecule type" value="Genomic_DNA"/>
</dbReference>
<dbReference type="SUPFAM" id="SSF55781">
    <property type="entry name" value="GAF domain-like"/>
    <property type="match status" value="1"/>
</dbReference>
<keyword evidence="3" id="KW-0547">Nucleotide-binding</keyword>
<dbReference type="Pfam" id="PF00989">
    <property type="entry name" value="PAS"/>
    <property type="match status" value="1"/>
</dbReference>
<dbReference type="SMART" id="SM00044">
    <property type="entry name" value="CYCc"/>
    <property type="match status" value="1"/>
</dbReference>